<keyword evidence="3" id="KW-1185">Reference proteome</keyword>
<gene>
    <name evidence="2" type="ORF">EDD18DRAFT_1107706</name>
</gene>
<evidence type="ECO:0000313" key="2">
    <source>
        <dbReference type="EMBL" id="KAK0493709.1"/>
    </source>
</evidence>
<name>A0AA39UR33_9AGAR</name>
<organism evidence="2 3">
    <name type="scientific">Armillaria luteobubalina</name>
    <dbReference type="NCBI Taxonomy" id="153913"/>
    <lineage>
        <taxon>Eukaryota</taxon>
        <taxon>Fungi</taxon>
        <taxon>Dikarya</taxon>
        <taxon>Basidiomycota</taxon>
        <taxon>Agaricomycotina</taxon>
        <taxon>Agaricomycetes</taxon>
        <taxon>Agaricomycetidae</taxon>
        <taxon>Agaricales</taxon>
        <taxon>Marasmiineae</taxon>
        <taxon>Physalacriaceae</taxon>
        <taxon>Armillaria</taxon>
    </lineage>
</organism>
<feature type="compositionally biased region" description="Basic and acidic residues" evidence="1">
    <location>
        <begin position="98"/>
        <end position="108"/>
    </location>
</feature>
<evidence type="ECO:0000313" key="3">
    <source>
        <dbReference type="Proteomes" id="UP001175228"/>
    </source>
</evidence>
<feature type="region of interest" description="Disordered" evidence="1">
    <location>
        <begin position="1"/>
        <end position="24"/>
    </location>
</feature>
<feature type="region of interest" description="Disordered" evidence="1">
    <location>
        <begin position="80"/>
        <end position="108"/>
    </location>
</feature>
<sequence>MDSKEKRRLSNEAYEKRNKATRKEKACEAMQRCRACIKTMPVAQQEAAKMKQQAYQAKHREKLCLKADLLRWRSFMEKYEDNPSQMPDDRTHRRGHIYHPEDYSPHRT</sequence>
<accession>A0AA39UR33</accession>
<reference evidence="2" key="1">
    <citation type="submission" date="2023-06" db="EMBL/GenBank/DDBJ databases">
        <authorList>
            <consortium name="Lawrence Berkeley National Laboratory"/>
            <person name="Ahrendt S."/>
            <person name="Sahu N."/>
            <person name="Indic B."/>
            <person name="Wong-Bajracharya J."/>
            <person name="Merenyi Z."/>
            <person name="Ke H.-M."/>
            <person name="Monk M."/>
            <person name="Kocsube S."/>
            <person name="Drula E."/>
            <person name="Lipzen A."/>
            <person name="Balint B."/>
            <person name="Henrissat B."/>
            <person name="Andreopoulos B."/>
            <person name="Martin F.M."/>
            <person name="Harder C.B."/>
            <person name="Rigling D."/>
            <person name="Ford K.L."/>
            <person name="Foster G.D."/>
            <person name="Pangilinan J."/>
            <person name="Papanicolaou A."/>
            <person name="Barry K."/>
            <person name="LaButti K."/>
            <person name="Viragh M."/>
            <person name="Koriabine M."/>
            <person name="Yan M."/>
            <person name="Riley R."/>
            <person name="Champramary S."/>
            <person name="Plett K.L."/>
            <person name="Tsai I.J."/>
            <person name="Slot J."/>
            <person name="Sipos G."/>
            <person name="Plett J."/>
            <person name="Nagy L.G."/>
            <person name="Grigoriev I.V."/>
        </authorList>
    </citation>
    <scope>NUCLEOTIDE SEQUENCE</scope>
    <source>
        <strain evidence="2">HWK02</strain>
    </source>
</reference>
<dbReference type="EMBL" id="JAUEPU010000023">
    <property type="protein sequence ID" value="KAK0493709.1"/>
    <property type="molecule type" value="Genomic_DNA"/>
</dbReference>
<feature type="compositionally biased region" description="Basic and acidic residues" evidence="1">
    <location>
        <begin position="80"/>
        <end position="91"/>
    </location>
</feature>
<dbReference type="AlphaFoldDB" id="A0AA39UR33"/>
<comment type="caution">
    <text evidence="2">The sequence shown here is derived from an EMBL/GenBank/DDBJ whole genome shotgun (WGS) entry which is preliminary data.</text>
</comment>
<evidence type="ECO:0000256" key="1">
    <source>
        <dbReference type="SAM" id="MobiDB-lite"/>
    </source>
</evidence>
<dbReference type="Proteomes" id="UP001175228">
    <property type="component" value="Unassembled WGS sequence"/>
</dbReference>
<protein>
    <submittedName>
        <fullName evidence="2">Uncharacterized protein</fullName>
    </submittedName>
</protein>
<proteinExistence type="predicted"/>